<feature type="domain" description="EthD" evidence="2">
    <location>
        <begin position="24"/>
        <end position="119"/>
    </location>
</feature>
<dbReference type="Proteomes" id="UP001521785">
    <property type="component" value="Unassembled WGS sequence"/>
</dbReference>
<comment type="caution">
    <text evidence="3">The sequence shown here is derived from an EMBL/GenBank/DDBJ whole genome shotgun (WGS) entry which is preliminary data.</text>
</comment>
<organism evidence="3 4">
    <name type="scientific">Paraconiothyrium brasiliense</name>
    <dbReference type="NCBI Taxonomy" id="300254"/>
    <lineage>
        <taxon>Eukaryota</taxon>
        <taxon>Fungi</taxon>
        <taxon>Dikarya</taxon>
        <taxon>Ascomycota</taxon>
        <taxon>Pezizomycotina</taxon>
        <taxon>Dothideomycetes</taxon>
        <taxon>Pleosporomycetidae</taxon>
        <taxon>Pleosporales</taxon>
        <taxon>Massarineae</taxon>
        <taxon>Didymosphaeriaceae</taxon>
        <taxon>Paraconiothyrium</taxon>
    </lineage>
</organism>
<accession>A0ABR3R6D5</accession>
<dbReference type="InterPro" id="IPR011008">
    <property type="entry name" value="Dimeric_a/b-barrel"/>
</dbReference>
<name>A0ABR3R6D5_9PLEO</name>
<dbReference type="InterPro" id="IPR009799">
    <property type="entry name" value="EthD_dom"/>
</dbReference>
<dbReference type="EMBL" id="JAKJXO020000010">
    <property type="protein sequence ID" value="KAL1599684.1"/>
    <property type="molecule type" value="Genomic_DNA"/>
</dbReference>
<evidence type="ECO:0000313" key="4">
    <source>
        <dbReference type="Proteomes" id="UP001521785"/>
    </source>
</evidence>
<keyword evidence="4" id="KW-1185">Reference proteome</keyword>
<dbReference type="Gene3D" id="3.30.70.100">
    <property type="match status" value="1"/>
</dbReference>
<gene>
    <name evidence="3" type="ORF">SLS60_007487</name>
</gene>
<protein>
    <recommendedName>
        <fullName evidence="2">EthD domain-containing protein</fullName>
    </recommendedName>
</protein>
<evidence type="ECO:0000313" key="3">
    <source>
        <dbReference type="EMBL" id="KAL1599684.1"/>
    </source>
</evidence>
<dbReference type="SUPFAM" id="SSF54909">
    <property type="entry name" value="Dimeric alpha+beta barrel"/>
    <property type="match status" value="1"/>
</dbReference>
<evidence type="ECO:0000256" key="1">
    <source>
        <dbReference type="ARBA" id="ARBA00005986"/>
    </source>
</evidence>
<reference evidence="3 4" key="1">
    <citation type="submission" date="2024-02" db="EMBL/GenBank/DDBJ databases">
        <title>De novo assembly and annotation of 12 fungi associated with fruit tree decline syndrome in Ontario, Canada.</title>
        <authorList>
            <person name="Sulman M."/>
            <person name="Ellouze W."/>
            <person name="Ilyukhin E."/>
        </authorList>
    </citation>
    <scope>NUCLEOTIDE SEQUENCE [LARGE SCALE GENOMIC DNA]</scope>
    <source>
        <strain evidence="3 4">M42-189</strain>
    </source>
</reference>
<evidence type="ECO:0000259" key="2">
    <source>
        <dbReference type="Pfam" id="PF07110"/>
    </source>
</evidence>
<proteinExistence type="inferred from homology"/>
<comment type="similarity">
    <text evidence="1">Belongs to the tpcK family.</text>
</comment>
<dbReference type="Pfam" id="PF07110">
    <property type="entry name" value="EthD"/>
    <property type="match status" value="1"/>
</dbReference>
<sequence>MAQSAPTQPSGSRYCIIAFLHKVPSLTLEEFRDYYENKHIPLVRRQLDAAGAPLPLVYVRRYIDPKNPVVPASGPVVGFDCTTELQFASKEDFEKYWVAPLMMGEGGKVMGEDEARFMVREKTLAYQFEMHQTQAAEGV</sequence>